<evidence type="ECO:0000313" key="1">
    <source>
        <dbReference type="EMBL" id="CTQ33924.1"/>
    </source>
</evidence>
<dbReference type="OrthoDB" id="7846925at2"/>
<evidence type="ECO:0000313" key="2">
    <source>
        <dbReference type="Proteomes" id="UP000048908"/>
    </source>
</evidence>
<keyword evidence="2" id="KW-1185">Reference proteome</keyword>
<sequence length="134" mass="14943">MDMISELVADALRQARLVRKCLDAKAIPLLDPRHRTFAGDISRRIASRKIVNEAFLHDLEAFIVLVSKEVEAGTTIAWRGHEHDPDCGYEFAIRSDRATAFRILVDEMVDLATMVEAALDAAEAFTIANALFET</sequence>
<dbReference type="RefSeq" id="WP_055683275.1">
    <property type="nucleotide sequence ID" value="NZ_CXPG01000020.1"/>
</dbReference>
<proteinExistence type="predicted"/>
<dbReference type="Proteomes" id="UP000048908">
    <property type="component" value="Unassembled WGS sequence"/>
</dbReference>
<name>A0A0M6XVE6_9RHOB</name>
<dbReference type="EMBL" id="CXPG01000020">
    <property type="protein sequence ID" value="CTQ33924.1"/>
    <property type="molecule type" value="Genomic_DNA"/>
</dbReference>
<dbReference type="AlphaFoldDB" id="A0A0M6XVE6"/>
<accession>A0A0M6XVE6</accession>
<gene>
    <name evidence="1" type="ORF">JAN5088_02713</name>
</gene>
<reference evidence="1 2" key="1">
    <citation type="submission" date="2015-07" db="EMBL/GenBank/DDBJ databases">
        <authorList>
            <person name="Noorani M."/>
        </authorList>
    </citation>
    <scope>NUCLEOTIDE SEQUENCE [LARGE SCALE GENOMIC DNA]</scope>
    <source>
        <strain evidence="1 2">CECT 5088</strain>
    </source>
</reference>
<protein>
    <submittedName>
        <fullName evidence="1">Uncharacterized protein</fullName>
    </submittedName>
</protein>
<organism evidence="1 2">
    <name type="scientific">Jannaschia rubra</name>
    <dbReference type="NCBI Taxonomy" id="282197"/>
    <lineage>
        <taxon>Bacteria</taxon>
        <taxon>Pseudomonadati</taxon>
        <taxon>Pseudomonadota</taxon>
        <taxon>Alphaproteobacteria</taxon>
        <taxon>Rhodobacterales</taxon>
        <taxon>Roseobacteraceae</taxon>
        <taxon>Jannaschia</taxon>
    </lineage>
</organism>